<dbReference type="AlphaFoldDB" id="A0ABD1VKI2"/>
<name>A0ABD1VKI2_9LAMI</name>
<evidence type="ECO:0000313" key="2">
    <source>
        <dbReference type="Proteomes" id="UP001604277"/>
    </source>
</evidence>
<reference evidence="2" key="1">
    <citation type="submission" date="2024-07" db="EMBL/GenBank/DDBJ databases">
        <title>Two chromosome-level genome assemblies of Korean endemic species Abeliophyllum distichum and Forsythia ovata (Oleaceae).</title>
        <authorList>
            <person name="Jang H."/>
        </authorList>
    </citation>
    <scope>NUCLEOTIDE SEQUENCE [LARGE SCALE GENOMIC DNA]</scope>
</reference>
<dbReference type="Proteomes" id="UP001604277">
    <property type="component" value="Unassembled WGS sequence"/>
</dbReference>
<sequence length="114" mass="12367">MILESIHAQNTVVLLATPTSIHHFTSLAPTSVPQFTIPGVIPEVARSSPMPREPNTGAIHQAAPAVLFSSIATNKGRPTVDLRPLPEHILHEHGLNELILRRANLNWCLAVHLG</sequence>
<gene>
    <name evidence="1" type="ORF">Fot_19261</name>
</gene>
<keyword evidence="2" id="KW-1185">Reference proteome</keyword>
<dbReference type="EMBL" id="JBFOLJ010000005">
    <property type="protein sequence ID" value="KAL2537870.1"/>
    <property type="molecule type" value="Genomic_DNA"/>
</dbReference>
<comment type="caution">
    <text evidence="1">The sequence shown here is derived from an EMBL/GenBank/DDBJ whole genome shotgun (WGS) entry which is preliminary data.</text>
</comment>
<accession>A0ABD1VKI2</accession>
<protein>
    <submittedName>
        <fullName evidence="1">Uncharacterized protein</fullName>
    </submittedName>
</protein>
<proteinExistence type="predicted"/>
<organism evidence="1 2">
    <name type="scientific">Forsythia ovata</name>
    <dbReference type="NCBI Taxonomy" id="205694"/>
    <lineage>
        <taxon>Eukaryota</taxon>
        <taxon>Viridiplantae</taxon>
        <taxon>Streptophyta</taxon>
        <taxon>Embryophyta</taxon>
        <taxon>Tracheophyta</taxon>
        <taxon>Spermatophyta</taxon>
        <taxon>Magnoliopsida</taxon>
        <taxon>eudicotyledons</taxon>
        <taxon>Gunneridae</taxon>
        <taxon>Pentapetalae</taxon>
        <taxon>asterids</taxon>
        <taxon>lamiids</taxon>
        <taxon>Lamiales</taxon>
        <taxon>Oleaceae</taxon>
        <taxon>Forsythieae</taxon>
        <taxon>Forsythia</taxon>
    </lineage>
</organism>
<evidence type="ECO:0000313" key="1">
    <source>
        <dbReference type="EMBL" id="KAL2537870.1"/>
    </source>
</evidence>